<dbReference type="Gene3D" id="1.20.140.10">
    <property type="entry name" value="Butyryl-CoA Dehydrogenase, subunit A, domain 3"/>
    <property type="match status" value="1"/>
</dbReference>
<protein>
    <submittedName>
        <fullName evidence="7">Acyl-CoA dehydrogenase family protein</fullName>
    </submittedName>
</protein>
<dbReference type="SUPFAM" id="SSF47203">
    <property type="entry name" value="Acyl-CoA dehydrogenase C-terminal domain-like"/>
    <property type="match status" value="1"/>
</dbReference>
<keyword evidence="5" id="KW-0560">Oxidoreductase</keyword>
<dbReference type="PANTHER" id="PTHR43884">
    <property type="entry name" value="ACYL-COA DEHYDROGENASE"/>
    <property type="match status" value="1"/>
</dbReference>
<dbReference type="PANTHER" id="PTHR43884:SF20">
    <property type="entry name" value="ACYL-COA DEHYDROGENASE FADE28"/>
    <property type="match status" value="1"/>
</dbReference>
<organism evidence="7 8">
    <name type="scientific">Conexibacter stalactiti</name>
    <dbReference type="NCBI Taxonomy" id="1940611"/>
    <lineage>
        <taxon>Bacteria</taxon>
        <taxon>Bacillati</taxon>
        <taxon>Actinomycetota</taxon>
        <taxon>Thermoleophilia</taxon>
        <taxon>Solirubrobacterales</taxon>
        <taxon>Conexibacteraceae</taxon>
        <taxon>Conexibacter</taxon>
    </lineage>
</organism>
<accession>A0ABU4HNH7</accession>
<evidence type="ECO:0000313" key="8">
    <source>
        <dbReference type="Proteomes" id="UP001284601"/>
    </source>
</evidence>
<evidence type="ECO:0000256" key="3">
    <source>
        <dbReference type="ARBA" id="ARBA00022630"/>
    </source>
</evidence>
<dbReference type="InterPro" id="IPR037069">
    <property type="entry name" value="AcylCoA_DH/ox_N_sf"/>
</dbReference>
<keyword evidence="8" id="KW-1185">Reference proteome</keyword>
<evidence type="ECO:0000256" key="1">
    <source>
        <dbReference type="ARBA" id="ARBA00001974"/>
    </source>
</evidence>
<dbReference type="InterPro" id="IPR009100">
    <property type="entry name" value="AcylCoA_DH/oxidase_NM_dom_sf"/>
</dbReference>
<dbReference type="InterPro" id="IPR009075">
    <property type="entry name" value="AcylCo_DH/oxidase_C"/>
</dbReference>
<comment type="similarity">
    <text evidence="2">Belongs to the acyl-CoA dehydrogenase family.</text>
</comment>
<name>A0ABU4HNH7_9ACTN</name>
<keyword evidence="3" id="KW-0285">Flavoprotein</keyword>
<dbReference type="Pfam" id="PF00441">
    <property type="entry name" value="Acyl-CoA_dh_1"/>
    <property type="match status" value="1"/>
</dbReference>
<dbReference type="Proteomes" id="UP001284601">
    <property type="component" value="Unassembled WGS sequence"/>
</dbReference>
<keyword evidence="4" id="KW-0274">FAD</keyword>
<comment type="cofactor">
    <cofactor evidence="1">
        <name>FAD</name>
        <dbReference type="ChEBI" id="CHEBI:57692"/>
    </cofactor>
</comment>
<evidence type="ECO:0000256" key="2">
    <source>
        <dbReference type="ARBA" id="ARBA00009347"/>
    </source>
</evidence>
<dbReference type="SUPFAM" id="SSF56645">
    <property type="entry name" value="Acyl-CoA dehydrogenase NM domain-like"/>
    <property type="match status" value="1"/>
</dbReference>
<sequence length="347" mass="35665">MRATFTPEQVEIDRTIAEMSAGGLLDARHCLEHGFREPAFDAALLADYGQLGLPEAAGGFGSSLVDLAIAVEALGRTLAPSRLPAQAAAIQLAAAAGIDVSDASEGRARWTIAADEPAADGPSGWAASLDGSALSGFKTLVPHAGGADALVVVAGEEVALVRAPSPTARTSLDPTRPVWDMQLDGLDVLASGPLGDGLLRATVVAAADLCGAGLGAVRLGADYARERKQFGKPIGSFQAVAFQLVDAFVGVKAAWDLTLFAAWAVEQGDPRAASAVHGAKARAGQAALFAAERCTQVHGGMGITLEADPHLFSRRALGSDAWLGSARWHRRTLGRMRLAGVAEPVPA</sequence>
<evidence type="ECO:0000256" key="5">
    <source>
        <dbReference type="ARBA" id="ARBA00023002"/>
    </source>
</evidence>
<comment type="caution">
    <text evidence="7">The sequence shown here is derived from an EMBL/GenBank/DDBJ whole genome shotgun (WGS) entry which is preliminary data.</text>
</comment>
<proteinExistence type="inferred from homology"/>
<dbReference type="Gene3D" id="1.10.540.10">
    <property type="entry name" value="Acyl-CoA dehydrogenase/oxidase, N-terminal domain"/>
    <property type="match status" value="1"/>
</dbReference>
<evidence type="ECO:0000313" key="7">
    <source>
        <dbReference type="EMBL" id="MDW5594858.1"/>
    </source>
</evidence>
<dbReference type="RefSeq" id="WP_318597191.1">
    <property type="nucleotide sequence ID" value="NZ_JAWSTH010000023.1"/>
</dbReference>
<evidence type="ECO:0000256" key="4">
    <source>
        <dbReference type="ARBA" id="ARBA00022827"/>
    </source>
</evidence>
<feature type="domain" description="Acyl-CoA dehydrogenase/oxidase C-terminal" evidence="6">
    <location>
        <begin position="208"/>
        <end position="335"/>
    </location>
</feature>
<dbReference type="InterPro" id="IPR036250">
    <property type="entry name" value="AcylCo_DH-like_C"/>
</dbReference>
<evidence type="ECO:0000259" key="6">
    <source>
        <dbReference type="Pfam" id="PF00441"/>
    </source>
</evidence>
<gene>
    <name evidence="7" type="ORF">R7226_10945</name>
</gene>
<reference evidence="8" key="1">
    <citation type="submission" date="2023-07" db="EMBL/GenBank/DDBJ databases">
        <title>Conexibacter stalactiti sp. nov., isolated from stalactites in a lava cave and emended description of the genus Conexibacter.</title>
        <authorList>
            <person name="Lee S.D."/>
        </authorList>
    </citation>
    <scope>NUCLEOTIDE SEQUENCE [LARGE SCALE GENOMIC DNA]</scope>
    <source>
        <strain evidence="8">KCTC 39840</strain>
    </source>
</reference>
<dbReference type="EMBL" id="JAWSTH010000023">
    <property type="protein sequence ID" value="MDW5594858.1"/>
    <property type="molecule type" value="Genomic_DNA"/>
</dbReference>